<dbReference type="PRINTS" id="PR00700">
    <property type="entry name" value="PRTYPHPHTASE"/>
</dbReference>
<dbReference type="SMART" id="SM00194">
    <property type="entry name" value="PTPc"/>
    <property type="match status" value="2"/>
</dbReference>
<dbReference type="CDD" id="cd00047">
    <property type="entry name" value="PTPc"/>
    <property type="match status" value="1"/>
</dbReference>
<evidence type="ECO:0000256" key="4">
    <source>
        <dbReference type="ARBA" id="ARBA00022729"/>
    </source>
</evidence>
<evidence type="ECO:0000256" key="3">
    <source>
        <dbReference type="ARBA" id="ARBA00013064"/>
    </source>
</evidence>
<dbReference type="SMART" id="SM00060">
    <property type="entry name" value="FN3"/>
    <property type="match status" value="3"/>
</dbReference>
<dbReference type="SMART" id="SM00404">
    <property type="entry name" value="PTPc_motif"/>
    <property type="match status" value="2"/>
</dbReference>
<dbReference type="InterPro" id="IPR000387">
    <property type="entry name" value="Tyr_Pase_dom"/>
</dbReference>
<evidence type="ECO:0000256" key="1">
    <source>
        <dbReference type="ARBA" id="ARBA00004167"/>
    </source>
</evidence>
<dbReference type="GO" id="GO:0048666">
    <property type="term" value="P:neuron development"/>
    <property type="evidence" value="ECO:0007669"/>
    <property type="project" value="UniProtKB-ARBA"/>
</dbReference>
<keyword evidence="6" id="KW-0904">Protein phosphatase</keyword>
<feature type="domain" description="Fibronectin type-III" evidence="11">
    <location>
        <begin position="591"/>
        <end position="691"/>
    </location>
</feature>
<feature type="domain" description="Tyrosine-protein phosphatase" evidence="9">
    <location>
        <begin position="985"/>
        <end position="1234"/>
    </location>
</feature>
<comment type="subcellular location">
    <subcellularLocation>
        <location evidence="1">Membrane</location>
        <topology evidence="1">Single-pass membrane protein</topology>
    </subcellularLocation>
</comment>
<proteinExistence type="inferred from homology"/>
<dbReference type="GO" id="GO:0004725">
    <property type="term" value="F:protein tyrosine phosphatase activity"/>
    <property type="evidence" value="ECO:0007669"/>
    <property type="project" value="UniProtKB-EC"/>
</dbReference>
<evidence type="ECO:0000256" key="7">
    <source>
        <dbReference type="ARBA" id="ARBA00023136"/>
    </source>
</evidence>
<dbReference type="InterPro" id="IPR003961">
    <property type="entry name" value="FN3_dom"/>
</dbReference>
<dbReference type="Gene3D" id="2.170.300.10">
    <property type="entry name" value="Tie2 ligand-binding domain superfamily"/>
    <property type="match status" value="1"/>
</dbReference>
<keyword evidence="5" id="KW-0378">Hydrolase</keyword>
<dbReference type="EMBL" id="JALNTZ010000006">
    <property type="protein sequence ID" value="KAJ3647521.1"/>
    <property type="molecule type" value="Genomic_DNA"/>
</dbReference>
<evidence type="ECO:0000313" key="13">
    <source>
        <dbReference type="Proteomes" id="UP001168821"/>
    </source>
</evidence>
<sequence length="1499" mass="173245">MFGNGDGRVLTFGQYLTNVGQLNITHSACQWRHYEIMQNRTHASLVNTENNNVVNEKKLDFKSARRTSPPDNLNIKVHKYKFRYSTTTSTKPSYISITSLSCVSFYVSVDEGCYLDISVQPANSTTKIPGFNEMNKLKQWKKYEIRTDPKAISQTLSIVRGRDDNGTKGYWAIDDIHSCSSEIVTYRTDLNTSWTNQTCAELNSTGSVSEFCDNATLGKQCHIKCDAVFGLLYPNCESHRICVSQNKCHCAWGFKGENCREECVGDSWGLDCLKNCTNCEKCDKKVGCQKCKAHYFGEQCVYKFPVVKKPPILEHSDDDSIRFLTNIEYGQDEQKAEHYYIQWRKLDSNDGFENYTDQQFPITKNNESFSINCSRDDSYQFRILLVSHNSSFQQGTIPELTVYKKSLTTHVEDDDTIVLNWTRHETNTYKITYKCKKSFCADEAEEEYNTTSTTTITLTIKQFKTCSIKLFIIKDGSDEFKEQTTVMKEILAAELPRNVTFLKDQIVLELNNCTNFTGPLKYSIELTCISEWCTNKSTKIDTYHLLNYSTNITRDVKDLSPFTEYNITVIANRTDQHDKKQTYLKKSMPSAPQQVNSLHLYSSDDDTLFIRWKEPFPPTGKIEAYNVTLSDNTTILTTTNRTSSCEMWPEFQCTNISREKKLSVYKVTVHAKNYEVAEWSESNFTINVENVTQAPQNLRIELSPQSTDEVIFRWEYPLYTYGKIEKFPTVLHNISGTDNDTTQVSYEINYNKTIKIKYEHKYNFTAWAQNAHDGEKVTIYFVISKPISKLSNQVFILWCREECYLVKPKSETQENTSYNITIKQHNLITEKHETKGLISLSKDNISCTENNPPCDIHSKFQDVANQSYFLKIDHEEIPIEFTAIEEIPTEFTAPEENKITSKTNIIIVVTLSLILLVAFLPGLIYYRYKLKSKVIEDTQIIELDEKETLIDKTDPNDVSFPSVQINEFENYLFMSLRQDAHQNIIIRQFQELQKTRAVDCIRGRLSKNASKNHYEHILPYDDTRVILTDNENGDYINANYIDGYEKPKKYIATQTPLTCTVHDFWSMVCQENVKIIVMLCKLEDNECNKCEKYWPDDFSHFRFGMFLIENVSVKGNASYIHRTLKVKWNNNTRTVHHFQFLSWTLKGVPSSPKNFTVFVKQLIELSDEYPVVVHSEGGCGRTGIYILCDIVLRMSIKEKKVDFFKTLEKMRNQRGGLVSNLDQYIFSHFVLLEYYFGKNFSSSYKPSDFVLKIQEAMQESAIKRFVDRLEKTTEHCHAISLDDTFNNIRVIAVDCFNYAGRFIVTEEPSANNLCSFWNLVANNEVEIVIWLNGIEDNDEECSSFWPKDTLHWSLNESNKLDIVWQENTNDTYNTITIKIDTTGKSEEKFVKIIYVKTWERTSATPSNTKGIIDVCDKIVPYNGPIVVTCYDGTTASGLFVALVSLLEKINTHRCCNVFEAAKTVKQNCAQFLKNPEQIRFLYEAALEYVRKFNIYEVVV</sequence>
<feature type="domain" description="Tyrosine specific protein phosphatases" evidence="10">
    <location>
        <begin position="1153"/>
        <end position="1225"/>
    </location>
</feature>
<dbReference type="PANTHER" id="PTHR19134:SF562">
    <property type="entry name" value="PROTEIN-TYROSINE-PHOSPHATASE"/>
    <property type="match status" value="1"/>
</dbReference>
<evidence type="ECO:0000256" key="2">
    <source>
        <dbReference type="ARBA" id="ARBA00009580"/>
    </source>
</evidence>
<dbReference type="SUPFAM" id="SSF52799">
    <property type="entry name" value="(Phosphotyrosine protein) phosphatases II"/>
    <property type="match status" value="2"/>
</dbReference>
<dbReference type="Gene3D" id="3.90.190.10">
    <property type="entry name" value="Protein tyrosine phosphatase superfamily"/>
    <property type="match status" value="2"/>
</dbReference>
<keyword evidence="4" id="KW-0732">Signal</keyword>
<dbReference type="Pfam" id="PF00102">
    <property type="entry name" value="Y_phosphatase"/>
    <property type="match status" value="2"/>
</dbReference>
<dbReference type="InterPro" id="IPR036116">
    <property type="entry name" value="FN3_sf"/>
</dbReference>
<evidence type="ECO:0000256" key="6">
    <source>
        <dbReference type="ARBA" id="ARBA00022912"/>
    </source>
</evidence>
<evidence type="ECO:0000256" key="8">
    <source>
        <dbReference type="ARBA" id="ARBA00051722"/>
    </source>
</evidence>
<gene>
    <name evidence="12" type="ORF">Zmor_019394</name>
</gene>
<feature type="domain" description="Tyrosine-protein phosphatase" evidence="9">
    <location>
        <begin position="1283"/>
        <end position="1488"/>
    </location>
</feature>
<organism evidence="12 13">
    <name type="scientific">Zophobas morio</name>
    <dbReference type="NCBI Taxonomy" id="2755281"/>
    <lineage>
        <taxon>Eukaryota</taxon>
        <taxon>Metazoa</taxon>
        <taxon>Ecdysozoa</taxon>
        <taxon>Arthropoda</taxon>
        <taxon>Hexapoda</taxon>
        <taxon>Insecta</taxon>
        <taxon>Pterygota</taxon>
        <taxon>Neoptera</taxon>
        <taxon>Endopterygota</taxon>
        <taxon>Coleoptera</taxon>
        <taxon>Polyphaga</taxon>
        <taxon>Cucujiformia</taxon>
        <taxon>Tenebrionidae</taxon>
        <taxon>Zophobas</taxon>
    </lineage>
</organism>
<dbReference type="PROSITE" id="PS50853">
    <property type="entry name" value="FN3"/>
    <property type="match status" value="1"/>
</dbReference>
<dbReference type="InterPro" id="IPR013783">
    <property type="entry name" value="Ig-like_fold"/>
</dbReference>
<evidence type="ECO:0000259" key="10">
    <source>
        <dbReference type="PROSITE" id="PS50056"/>
    </source>
</evidence>
<keyword evidence="13" id="KW-1185">Reference proteome</keyword>
<comment type="catalytic activity">
    <reaction evidence="8">
        <text>O-phospho-L-tyrosyl-[protein] + H2O = L-tyrosyl-[protein] + phosphate</text>
        <dbReference type="Rhea" id="RHEA:10684"/>
        <dbReference type="Rhea" id="RHEA-COMP:10136"/>
        <dbReference type="Rhea" id="RHEA-COMP:20101"/>
        <dbReference type="ChEBI" id="CHEBI:15377"/>
        <dbReference type="ChEBI" id="CHEBI:43474"/>
        <dbReference type="ChEBI" id="CHEBI:46858"/>
        <dbReference type="ChEBI" id="CHEBI:61978"/>
        <dbReference type="EC" id="3.1.3.48"/>
    </reaction>
</comment>
<dbReference type="GO" id="GO:0009653">
    <property type="term" value="P:anatomical structure morphogenesis"/>
    <property type="evidence" value="ECO:0007669"/>
    <property type="project" value="UniProtKB-ARBA"/>
</dbReference>
<dbReference type="PANTHER" id="PTHR19134">
    <property type="entry name" value="RECEPTOR-TYPE TYROSINE-PROTEIN PHOSPHATASE"/>
    <property type="match status" value="1"/>
</dbReference>
<evidence type="ECO:0000259" key="11">
    <source>
        <dbReference type="PROSITE" id="PS50853"/>
    </source>
</evidence>
<dbReference type="FunFam" id="3.90.190.10:FF:000102">
    <property type="entry name" value="Receptor-type tyrosine-protein phosphatase"/>
    <property type="match status" value="1"/>
</dbReference>
<comment type="caution">
    <text evidence="12">The sequence shown here is derived from an EMBL/GenBank/DDBJ whole genome shotgun (WGS) entry which is preliminary data.</text>
</comment>
<dbReference type="SUPFAM" id="SSF49265">
    <property type="entry name" value="Fibronectin type III"/>
    <property type="match status" value="1"/>
</dbReference>
<comment type="similarity">
    <text evidence="2">Belongs to the protein-tyrosine phosphatase family.</text>
</comment>
<evidence type="ECO:0000259" key="9">
    <source>
        <dbReference type="PROSITE" id="PS50055"/>
    </source>
</evidence>
<protein>
    <recommendedName>
        <fullName evidence="3">protein-tyrosine-phosphatase</fullName>
        <ecNumber evidence="3">3.1.3.48</ecNumber>
    </recommendedName>
</protein>
<dbReference type="PROSITE" id="PS50056">
    <property type="entry name" value="TYR_PHOSPHATASE_2"/>
    <property type="match status" value="1"/>
</dbReference>
<dbReference type="InterPro" id="IPR050348">
    <property type="entry name" value="Protein-Tyr_Phosphatase"/>
</dbReference>
<accession>A0AA38I1W8</accession>
<name>A0AA38I1W8_9CUCU</name>
<evidence type="ECO:0000313" key="12">
    <source>
        <dbReference type="EMBL" id="KAJ3647521.1"/>
    </source>
</evidence>
<dbReference type="InterPro" id="IPR000242">
    <property type="entry name" value="PTP_cat"/>
</dbReference>
<keyword evidence="7" id="KW-0472">Membrane</keyword>
<evidence type="ECO:0000256" key="5">
    <source>
        <dbReference type="ARBA" id="ARBA00022801"/>
    </source>
</evidence>
<dbReference type="InterPro" id="IPR029021">
    <property type="entry name" value="Prot-tyrosine_phosphatase-like"/>
</dbReference>
<dbReference type="EC" id="3.1.3.48" evidence="3"/>
<dbReference type="GO" id="GO:0016020">
    <property type="term" value="C:membrane"/>
    <property type="evidence" value="ECO:0007669"/>
    <property type="project" value="UniProtKB-SubCell"/>
</dbReference>
<dbReference type="InterPro" id="IPR003595">
    <property type="entry name" value="Tyr_Pase_cat"/>
</dbReference>
<dbReference type="Gene3D" id="2.60.40.10">
    <property type="entry name" value="Immunoglobulins"/>
    <property type="match status" value="1"/>
</dbReference>
<reference evidence="12" key="1">
    <citation type="journal article" date="2023" name="G3 (Bethesda)">
        <title>Whole genome assemblies of Zophobas morio and Tenebrio molitor.</title>
        <authorList>
            <person name="Kaur S."/>
            <person name="Stinson S.A."/>
            <person name="diCenzo G.C."/>
        </authorList>
    </citation>
    <scope>NUCLEOTIDE SEQUENCE</scope>
    <source>
        <strain evidence="12">QUZm001</strain>
    </source>
</reference>
<dbReference type="PROSITE" id="PS50055">
    <property type="entry name" value="TYR_PHOSPHATASE_PTP"/>
    <property type="match status" value="2"/>
</dbReference>
<dbReference type="Proteomes" id="UP001168821">
    <property type="component" value="Unassembled WGS sequence"/>
</dbReference>